<evidence type="ECO:0000256" key="4">
    <source>
        <dbReference type="ARBA" id="ARBA00022729"/>
    </source>
</evidence>
<dbReference type="GO" id="GO:0030247">
    <property type="term" value="F:polysaccharide binding"/>
    <property type="evidence" value="ECO:0007669"/>
    <property type="project" value="InterPro"/>
</dbReference>
<comment type="caution">
    <text evidence="10">The sequence shown here is derived from an EMBL/GenBank/DDBJ whole genome shotgun (WGS) entry which is preliminary data.</text>
</comment>
<evidence type="ECO:0000256" key="7">
    <source>
        <dbReference type="SAM" id="SignalP"/>
    </source>
</evidence>
<dbReference type="PANTHER" id="PTHR33491">
    <property type="entry name" value="OSJNBA0016N04.9 PROTEIN"/>
    <property type="match status" value="1"/>
</dbReference>
<evidence type="ECO:0000313" key="11">
    <source>
        <dbReference type="Proteomes" id="UP001168098"/>
    </source>
</evidence>
<keyword evidence="6" id="KW-0325">Glycoprotein</keyword>
<dbReference type="Pfam" id="PF08488">
    <property type="entry name" value="WAK"/>
    <property type="match status" value="1"/>
</dbReference>
<evidence type="ECO:0000259" key="9">
    <source>
        <dbReference type="Pfam" id="PF13947"/>
    </source>
</evidence>
<sequence length="317" mass="34941">MLFLRILYFAAYESQFNNSRDENCQWLLQISLLLWLSIGAAAATQGMPGCQERCGDVDIPYPFGIGFACYFDEWFEVTCNKSTDLPKPFLNIINMEVLSISLDRGTIQVNNPVLFDCSGEPSNVTGAPNFTVRWEGGPFSFSENYTRFTAVGCGVLAYIEQSDAIAGGCMSSCKPNETAEKKGSCYGLGCCQTEVPPALQSFTAYLDSFHSHYHGRLPCKSAFMVDQEWFISNGQDPDKVTGMDYVPAVLDWRIYNAKCNTSTSTRDTSTITVNCGNNTVCSSTNQDSSVTCDCLHGYEGNPYLPQGRQGTQSTCYC</sequence>
<evidence type="ECO:0000256" key="6">
    <source>
        <dbReference type="ARBA" id="ARBA00023180"/>
    </source>
</evidence>
<comment type="subcellular location">
    <subcellularLocation>
        <location evidence="1">Membrane</location>
        <topology evidence="1">Single-pass type I membrane protein</topology>
    </subcellularLocation>
</comment>
<evidence type="ECO:0000259" key="8">
    <source>
        <dbReference type="Pfam" id="PF08488"/>
    </source>
</evidence>
<dbReference type="GO" id="GO:0004674">
    <property type="term" value="F:protein serine/threonine kinase activity"/>
    <property type="evidence" value="ECO:0007669"/>
    <property type="project" value="UniProtKB-KW"/>
</dbReference>
<evidence type="ECO:0008006" key="12">
    <source>
        <dbReference type="Google" id="ProtNLM"/>
    </source>
</evidence>
<dbReference type="InterPro" id="IPR025287">
    <property type="entry name" value="WAK_GUB"/>
</dbReference>
<dbReference type="Proteomes" id="UP001168098">
    <property type="component" value="Unassembled WGS sequence"/>
</dbReference>
<gene>
    <name evidence="10" type="ORF">PVL29_003575</name>
</gene>
<keyword evidence="2" id="KW-0418">Kinase</keyword>
<protein>
    <recommendedName>
        <fullName evidence="12">Wall-associated receptor kinase galacturonan-binding domain-containing protein</fullName>
    </recommendedName>
</protein>
<evidence type="ECO:0000313" key="10">
    <source>
        <dbReference type="EMBL" id="KAJ9705575.1"/>
    </source>
</evidence>
<evidence type="ECO:0000256" key="5">
    <source>
        <dbReference type="ARBA" id="ARBA00023157"/>
    </source>
</evidence>
<feature type="signal peptide" evidence="7">
    <location>
        <begin position="1"/>
        <end position="42"/>
    </location>
</feature>
<feature type="domain" description="Wall-associated receptor kinase" evidence="8">
    <location>
        <begin position="184"/>
        <end position="255"/>
    </location>
</feature>
<proteinExistence type="predicted"/>
<keyword evidence="5" id="KW-1015">Disulfide bond</keyword>
<accession>A0AA39AEK3</accession>
<keyword evidence="3" id="KW-0808">Transferase</keyword>
<organism evidence="10 11">
    <name type="scientific">Vitis rotundifolia</name>
    <name type="common">Muscadine grape</name>
    <dbReference type="NCBI Taxonomy" id="103349"/>
    <lineage>
        <taxon>Eukaryota</taxon>
        <taxon>Viridiplantae</taxon>
        <taxon>Streptophyta</taxon>
        <taxon>Embryophyta</taxon>
        <taxon>Tracheophyta</taxon>
        <taxon>Spermatophyta</taxon>
        <taxon>Magnoliopsida</taxon>
        <taxon>eudicotyledons</taxon>
        <taxon>Gunneridae</taxon>
        <taxon>Pentapetalae</taxon>
        <taxon>rosids</taxon>
        <taxon>Vitales</taxon>
        <taxon>Vitaceae</taxon>
        <taxon>Viteae</taxon>
        <taxon>Vitis</taxon>
    </lineage>
</organism>
<keyword evidence="2" id="KW-0723">Serine/threonine-protein kinase</keyword>
<dbReference type="AlphaFoldDB" id="A0AA39AEK3"/>
<evidence type="ECO:0000256" key="2">
    <source>
        <dbReference type="ARBA" id="ARBA00022527"/>
    </source>
</evidence>
<feature type="domain" description="Wall-associated receptor kinase galacturonan-binding" evidence="9">
    <location>
        <begin position="50"/>
        <end position="110"/>
    </location>
</feature>
<name>A0AA39AEK3_VITRO</name>
<dbReference type="EMBL" id="JARBHA010000003">
    <property type="protein sequence ID" value="KAJ9705575.1"/>
    <property type="molecule type" value="Genomic_DNA"/>
</dbReference>
<evidence type="ECO:0000256" key="3">
    <source>
        <dbReference type="ARBA" id="ARBA00022679"/>
    </source>
</evidence>
<dbReference type="InterPro" id="IPR013695">
    <property type="entry name" value="WAK"/>
</dbReference>
<keyword evidence="11" id="KW-1185">Reference proteome</keyword>
<dbReference type="Pfam" id="PF13947">
    <property type="entry name" value="GUB_WAK_bind"/>
    <property type="match status" value="1"/>
</dbReference>
<feature type="chain" id="PRO_5041355201" description="Wall-associated receptor kinase galacturonan-binding domain-containing protein" evidence="7">
    <location>
        <begin position="43"/>
        <end position="317"/>
    </location>
</feature>
<reference evidence="10 11" key="1">
    <citation type="journal article" date="2023" name="BMC Biotechnol.">
        <title>Vitis rotundifolia cv Carlos genome sequencing.</title>
        <authorList>
            <person name="Huff M."/>
            <person name="Hulse-Kemp A."/>
            <person name="Scheffler B."/>
            <person name="Youngblood R."/>
            <person name="Simpson S."/>
            <person name="Babiker E."/>
            <person name="Staton M."/>
        </authorList>
    </citation>
    <scope>NUCLEOTIDE SEQUENCE [LARGE SCALE GENOMIC DNA]</scope>
    <source>
        <tissue evidence="10">Leaf</tissue>
    </source>
</reference>
<evidence type="ECO:0000256" key="1">
    <source>
        <dbReference type="ARBA" id="ARBA00004479"/>
    </source>
</evidence>
<keyword evidence="4 7" id="KW-0732">Signal</keyword>
<dbReference type="GO" id="GO:0016020">
    <property type="term" value="C:membrane"/>
    <property type="evidence" value="ECO:0007669"/>
    <property type="project" value="UniProtKB-SubCell"/>
</dbReference>